<dbReference type="InterPro" id="IPR038475">
    <property type="entry name" value="RecG_C_sf"/>
</dbReference>
<dbReference type="Gene3D" id="1.10.10.10">
    <property type="entry name" value="Winged helix-like DNA-binding domain superfamily/Winged helix DNA-binding domain"/>
    <property type="match status" value="1"/>
</dbReference>
<dbReference type="GO" id="GO:0004386">
    <property type="term" value="F:helicase activity"/>
    <property type="evidence" value="ECO:0007669"/>
    <property type="project" value="UniProtKB-KW"/>
</dbReference>
<organism evidence="1 2">
    <name type="scientific">Desulfobacula phenolica</name>
    <dbReference type="NCBI Taxonomy" id="90732"/>
    <lineage>
        <taxon>Bacteria</taxon>
        <taxon>Pseudomonadati</taxon>
        <taxon>Thermodesulfobacteriota</taxon>
        <taxon>Desulfobacteria</taxon>
        <taxon>Desulfobacterales</taxon>
        <taxon>Desulfobacteraceae</taxon>
        <taxon>Desulfobacula</taxon>
    </lineage>
</organism>
<protein>
    <submittedName>
        <fullName evidence="1">Putative ATP-dependent DNA helicase recG C-terminal</fullName>
    </submittedName>
</protein>
<proteinExistence type="predicted"/>
<evidence type="ECO:0000313" key="2">
    <source>
        <dbReference type="Proteomes" id="UP000199608"/>
    </source>
</evidence>
<dbReference type="Pfam" id="PF13412">
    <property type="entry name" value="HTH_24"/>
    <property type="match status" value="1"/>
</dbReference>
<dbReference type="InterPro" id="IPR036390">
    <property type="entry name" value="WH_DNA-bd_sf"/>
</dbReference>
<dbReference type="Pfam" id="PF13749">
    <property type="entry name" value="HATPase_c_4"/>
    <property type="match status" value="1"/>
</dbReference>
<dbReference type="Proteomes" id="UP000199608">
    <property type="component" value="Unassembled WGS sequence"/>
</dbReference>
<dbReference type="GO" id="GO:0006355">
    <property type="term" value="P:regulation of DNA-templated transcription"/>
    <property type="evidence" value="ECO:0007669"/>
    <property type="project" value="UniProtKB-ARBA"/>
</dbReference>
<sequence>MFGNLTLKALEKDDYVSSIRNKLLVEAFYLTGDIEKYGTGFIRIRKKLNELKTATCKISETGDFFRVELLDIRSGDLEGISKTPGKMPGKTLVQILKILSREPHLTIPEIAKKIQKSDSATQRAIRKLHEAGFIDRVGSAKAGYWKVLVSQSEIDGNK</sequence>
<name>A0A1H2DYK6_9BACT</name>
<reference evidence="2" key="1">
    <citation type="submission" date="2016-10" db="EMBL/GenBank/DDBJ databases">
        <authorList>
            <person name="Varghese N."/>
            <person name="Submissions S."/>
        </authorList>
    </citation>
    <scope>NUCLEOTIDE SEQUENCE [LARGE SCALE GENOMIC DNA]</scope>
    <source>
        <strain evidence="2">DSM 3384</strain>
    </source>
</reference>
<dbReference type="EMBL" id="FNLL01000002">
    <property type="protein sequence ID" value="SDT87859.1"/>
    <property type="molecule type" value="Genomic_DNA"/>
</dbReference>
<keyword evidence="1" id="KW-0547">Nucleotide-binding</keyword>
<dbReference type="PANTHER" id="PTHR30595">
    <property type="entry name" value="GLPR-RELATED TRANSCRIPTIONAL REPRESSOR"/>
    <property type="match status" value="1"/>
</dbReference>
<evidence type="ECO:0000313" key="1">
    <source>
        <dbReference type="EMBL" id="SDT87859.1"/>
    </source>
</evidence>
<dbReference type="InterPro" id="IPR036388">
    <property type="entry name" value="WH-like_DNA-bd_sf"/>
</dbReference>
<keyword evidence="2" id="KW-1185">Reference proteome</keyword>
<dbReference type="Gene3D" id="3.30.565.60">
    <property type="match status" value="1"/>
</dbReference>
<gene>
    <name evidence="1" type="ORF">SAMN04487931_102325</name>
</gene>
<keyword evidence="1" id="KW-0067">ATP-binding</keyword>
<dbReference type="PANTHER" id="PTHR30595:SF6">
    <property type="entry name" value="SCHLAFEN ALBA-2 DOMAIN-CONTAINING PROTEIN"/>
    <property type="match status" value="1"/>
</dbReference>
<keyword evidence="1" id="KW-0347">Helicase</keyword>
<keyword evidence="1" id="KW-0378">Hydrolase</keyword>
<dbReference type="CDD" id="cd00090">
    <property type="entry name" value="HTH_ARSR"/>
    <property type="match status" value="1"/>
</dbReference>
<dbReference type="SUPFAM" id="SSF46785">
    <property type="entry name" value="Winged helix' DNA-binding domain"/>
    <property type="match status" value="1"/>
</dbReference>
<dbReference type="InterPro" id="IPR011991">
    <property type="entry name" value="ArsR-like_HTH"/>
</dbReference>
<accession>A0A1H2DYK6</accession>
<dbReference type="AlphaFoldDB" id="A0A1H2DYK6"/>